<sequence>MSADTATVEDVMPGFDRLMTVARDWHMLTEDTRDAVLDGLTPDHQALLQLMILGWDQGRCLMHREVWTMPERLTDPATGELGIAAVRLLAAHHLTMGMLMPGYVDEAQEGWLPPCLP</sequence>
<proteinExistence type="predicted"/>
<evidence type="ECO:0000313" key="2">
    <source>
        <dbReference type="Proteomes" id="UP001519535"/>
    </source>
</evidence>
<evidence type="ECO:0000313" key="1">
    <source>
        <dbReference type="EMBL" id="MBS9532372.1"/>
    </source>
</evidence>
<keyword evidence="2" id="KW-1185">Reference proteome</keyword>
<accession>A0ABS5RDL0</accession>
<name>A0ABS5RDL0_9MYCO</name>
<organism evidence="1 2">
    <name type="scientific">Mycolicibacter acidiphilus</name>
    <dbReference type="NCBI Taxonomy" id="2835306"/>
    <lineage>
        <taxon>Bacteria</taxon>
        <taxon>Bacillati</taxon>
        <taxon>Actinomycetota</taxon>
        <taxon>Actinomycetes</taxon>
        <taxon>Mycobacteriales</taxon>
        <taxon>Mycobacteriaceae</taxon>
        <taxon>Mycolicibacter</taxon>
    </lineage>
</organism>
<dbReference type="RefSeq" id="WP_214091258.1">
    <property type="nucleotide sequence ID" value="NZ_JAHCLR010000003.1"/>
</dbReference>
<dbReference type="EMBL" id="JAHCLR010000003">
    <property type="protein sequence ID" value="MBS9532372.1"/>
    <property type="molecule type" value="Genomic_DNA"/>
</dbReference>
<comment type="caution">
    <text evidence="1">The sequence shown here is derived from an EMBL/GenBank/DDBJ whole genome shotgun (WGS) entry which is preliminary data.</text>
</comment>
<gene>
    <name evidence="1" type="ORF">KIH27_02075</name>
</gene>
<reference evidence="1 2" key="1">
    <citation type="submission" date="2021-05" db="EMBL/GenBank/DDBJ databases">
        <title>Mycobacterium acidophilum sp. nov., an extremely acid-tolerant member of the genus Mycobacterium.</title>
        <authorList>
            <person name="Xia J."/>
        </authorList>
    </citation>
    <scope>NUCLEOTIDE SEQUENCE [LARGE SCALE GENOMIC DNA]</scope>
    <source>
        <strain evidence="1 2">M1</strain>
    </source>
</reference>
<dbReference type="Proteomes" id="UP001519535">
    <property type="component" value="Unassembled WGS sequence"/>
</dbReference>
<protein>
    <submittedName>
        <fullName evidence="1">Uncharacterized protein</fullName>
    </submittedName>
</protein>